<keyword evidence="2" id="KW-0812">Transmembrane</keyword>
<gene>
    <name evidence="3" type="ORF">HXX76_013682</name>
</gene>
<dbReference type="Proteomes" id="UP000650467">
    <property type="component" value="Unassembled WGS sequence"/>
</dbReference>
<comment type="caution">
    <text evidence="3">The sequence shown here is derived from an EMBL/GenBank/DDBJ whole genome shotgun (WGS) entry which is preliminary data.</text>
</comment>
<dbReference type="EMBL" id="JAEHOC010000055">
    <property type="protein sequence ID" value="KAG2425472.1"/>
    <property type="molecule type" value="Genomic_DNA"/>
</dbReference>
<sequence length="227" mass="21245">MSPAALASQRRPCEALLSPVRCAAVGGSGHQPQSRAAAAVSALAVDSGDSGGSKDGTSASSRGSSSSSSSSGSSGGWRQVLQDGVGGAGSSASSGAGAGSGSSRSSGGGSGGSDDGGSGAGGSSSTSGSSGGGGGGSGGSSLLQVLLLLLLVGQPLILALGLWFAACALGGRIETGLKDAASTHAFNPASTLAPATFMPSSKSAKHKAAISAYSAGMKANAKRRRLS</sequence>
<reference evidence="3" key="1">
    <citation type="journal article" date="2020" name="bioRxiv">
        <title>Comparative genomics of Chlamydomonas.</title>
        <authorList>
            <person name="Craig R.J."/>
            <person name="Hasan A.R."/>
            <person name="Ness R.W."/>
            <person name="Keightley P.D."/>
        </authorList>
    </citation>
    <scope>NUCLEOTIDE SEQUENCE</scope>
    <source>
        <strain evidence="3">SAG 7.73</strain>
    </source>
</reference>
<proteinExistence type="predicted"/>
<evidence type="ECO:0000313" key="3">
    <source>
        <dbReference type="EMBL" id="KAG2425472.1"/>
    </source>
</evidence>
<evidence type="ECO:0000256" key="2">
    <source>
        <dbReference type="SAM" id="Phobius"/>
    </source>
</evidence>
<keyword evidence="2" id="KW-0472">Membrane</keyword>
<accession>A0A835VQH7</accession>
<keyword evidence="2" id="KW-1133">Transmembrane helix</keyword>
<feature type="transmembrane region" description="Helical" evidence="2">
    <location>
        <begin position="145"/>
        <end position="166"/>
    </location>
</feature>
<evidence type="ECO:0000256" key="1">
    <source>
        <dbReference type="SAM" id="MobiDB-lite"/>
    </source>
</evidence>
<keyword evidence="4" id="KW-1185">Reference proteome</keyword>
<protein>
    <submittedName>
        <fullName evidence="3">Uncharacterized protein</fullName>
    </submittedName>
</protein>
<feature type="compositionally biased region" description="Low complexity" evidence="1">
    <location>
        <begin position="55"/>
        <end position="72"/>
    </location>
</feature>
<feature type="compositionally biased region" description="Low complexity" evidence="1">
    <location>
        <begin position="34"/>
        <end position="48"/>
    </location>
</feature>
<dbReference type="AlphaFoldDB" id="A0A835VQH7"/>
<feature type="compositionally biased region" description="Gly residues" evidence="1">
    <location>
        <begin position="96"/>
        <end position="122"/>
    </location>
</feature>
<feature type="region of interest" description="Disordered" evidence="1">
    <location>
        <begin position="24"/>
        <end position="135"/>
    </location>
</feature>
<name>A0A835VQH7_CHLIN</name>
<organism evidence="3 4">
    <name type="scientific">Chlamydomonas incerta</name>
    <dbReference type="NCBI Taxonomy" id="51695"/>
    <lineage>
        <taxon>Eukaryota</taxon>
        <taxon>Viridiplantae</taxon>
        <taxon>Chlorophyta</taxon>
        <taxon>core chlorophytes</taxon>
        <taxon>Chlorophyceae</taxon>
        <taxon>CS clade</taxon>
        <taxon>Chlamydomonadales</taxon>
        <taxon>Chlamydomonadaceae</taxon>
        <taxon>Chlamydomonas</taxon>
    </lineage>
</organism>
<evidence type="ECO:0000313" key="4">
    <source>
        <dbReference type="Proteomes" id="UP000650467"/>
    </source>
</evidence>